<comment type="subcellular location">
    <subcellularLocation>
        <location evidence="1">Cell membrane</location>
        <topology evidence="1">Multi-pass membrane protein</topology>
    </subcellularLocation>
</comment>
<keyword evidence="8" id="KW-1185">Reference proteome</keyword>
<dbReference type="InterPro" id="IPR009539">
    <property type="entry name" value="VANGL"/>
</dbReference>
<proteinExistence type="inferred from homology"/>
<sequence>NTTNNSTGQSRAVIAAAVRRRDNSHNENDYEEAEHEVRVRKRKARGMTRDPAKVQALSNADSLQDVLLNVRKVSRRSNTL</sequence>
<keyword evidence="3" id="KW-0812">Transmembrane</keyword>
<keyword evidence="2" id="KW-1003">Cell membrane</keyword>
<reference evidence="7" key="1">
    <citation type="journal article" date="2022" name="bioRxiv">
        <title>Sequencing and chromosome-scale assembly of the giantPleurodeles waltlgenome.</title>
        <authorList>
            <person name="Brown T."/>
            <person name="Elewa A."/>
            <person name="Iarovenko S."/>
            <person name="Subramanian E."/>
            <person name="Araus A.J."/>
            <person name="Petzold A."/>
            <person name="Susuki M."/>
            <person name="Suzuki K.-i.T."/>
            <person name="Hayashi T."/>
            <person name="Toyoda A."/>
            <person name="Oliveira C."/>
            <person name="Osipova E."/>
            <person name="Leigh N.D."/>
            <person name="Simon A."/>
            <person name="Yun M.H."/>
        </authorList>
    </citation>
    <scope>NUCLEOTIDE SEQUENCE</scope>
    <source>
        <strain evidence="7">20211129_DDA</strain>
        <tissue evidence="7">Liver</tissue>
    </source>
</reference>
<comment type="caution">
    <text evidence="7">The sequence shown here is derived from an EMBL/GenBank/DDBJ whole genome shotgun (WGS) entry which is preliminary data.</text>
</comment>
<name>A0AAV7TXQ2_PLEWA</name>
<keyword evidence="5" id="KW-0472">Membrane</keyword>
<evidence type="ECO:0000256" key="2">
    <source>
        <dbReference type="ARBA" id="ARBA00022475"/>
    </source>
</evidence>
<evidence type="ECO:0000256" key="4">
    <source>
        <dbReference type="ARBA" id="ARBA00022989"/>
    </source>
</evidence>
<evidence type="ECO:0000256" key="6">
    <source>
        <dbReference type="ARBA" id="ARBA00025718"/>
    </source>
</evidence>
<dbReference type="AlphaFoldDB" id="A0AAV7TXQ2"/>
<dbReference type="PANTHER" id="PTHR20886">
    <property type="entry name" value="VANG-LIKE PROTEIN"/>
    <property type="match status" value="1"/>
</dbReference>
<feature type="non-terminal residue" evidence="7">
    <location>
        <position position="1"/>
    </location>
</feature>
<comment type="similarity">
    <text evidence="6">Belongs to the Vang family.</text>
</comment>
<dbReference type="Proteomes" id="UP001066276">
    <property type="component" value="Chromosome 3_2"/>
</dbReference>
<evidence type="ECO:0000256" key="1">
    <source>
        <dbReference type="ARBA" id="ARBA00004651"/>
    </source>
</evidence>
<protein>
    <submittedName>
        <fullName evidence="7">Uncharacterized protein</fullName>
    </submittedName>
</protein>
<evidence type="ECO:0000313" key="7">
    <source>
        <dbReference type="EMBL" id="KAJ1180413.1"/>
    </source>
</evidence>
<evidence type="ECO:0000313" key="8">
    <source>
        <dbReference type="Proteomes" id="UP001066276"/>
    </source>
</evidence>
<accession>A0AAV7TXQ2</accession>
<evidence type="ECO:0000256" key="3">
    <source>
        <dbReference type="ARBA" id="ARBA00022692"/>
    </source>
</evidence>
<keyword evidence="4" id="KW-1133">Transmembrane helix</keyword>
<gene>
    <name evidence="7" type="ORF">NDU88_005634</name>
</gene>
<dbReference type="Pfam" id="PF06638">
    <property type="entry name" value="Strabismus"/>
    <property type="match status" value="1"/>
</dbReference>
<dbReference type="EMBL" id="JANPWB010000006">
    <property type="protein sequence ID" value="KAJ1180413.1"/>
    <property type="molecule type" value="Genomic_DNA"/>
</dbReference>
<evidence type="ECO:0000256" key="5">
    <source>
        <dbReference type="ARBA" id="ARBA00023136"/>
    </source>
</evidence>
<organism evidence="7 8">
    <name type="scientific">Pleurodeles waltl</name>
    <name type="common">Iberian ribbed newt</name>
    <dbReference type="NCBI Taxonomy" id="8319"/>
    <lineage>
        <taxon>Eukaryota</taxon>
        <taxon>Metazoa</taxon>
        <taxon>Chordata</taxon>
        <taxon>Craniata</taxon>
        <taxon>Vertebrata</taxon>
        <taxon>Euteleostomi</taxon>
        <taxon>Amphibia</taxon>
        <taxon>Batrachia</taxon>
        <taxon>Caudata</taxon>
        <taxon>Salamandroidea</taxon>
        <taxon>Salamandridae</taxon>
        <taxon>Pleurodelinae</taxon>
        <taxon>Pleurodeles</taxon>
    </lineage>
</organism>
<dbReference type="GO" id="GO:0005886">
    <property type="term" value="C:plasma membrane"/>
    <property type="evidence" value="ECO:0007669"/>
    <property type="project" value="UniProtKB-SubCell"/>
</dbReference>